<feature type="active site" description="Glycyl thioester intermediate" evidence="2">
    <location>
        <position position="4314"/>
    </location>
</feature>
<feature type="compositionally biased region" description="Low complexity" evidence="3">
    <location>
        <begin position="2572"/>
        <end position="2591"/>
    </location>
</feature>
<dbReference type="InterPro" id="IPR001870">
    <property type="entry name" value="B30.2/SPRY"/>
</dbReference>
<evidence type="ECO:0000313" key="6">
    <source>
        <dbReference type="Proteomes" id="UP000085678"/>
    </source>
</evidence>
<dbReference type="InterPro" id="IPR035781">
    <property type="entry name" value="SPRY_HECTD4"/>
</dbReference>
<dbReference type="Gene3D" id="2.60.120.920">
    <property type="match status" value="1"/>
</dbReference>
<dbReference type="SMART" id="SM00119">
    <property type="entry name" value="HECTc"/>
    <property type="match status" value="1"/>
</dbReference>
<dbReference type="InterPro" id="IPR035983">
    <property type="entry name" value="Hect_E3_ubiquitin_ligase"/>
</dbReference>
<evidence type="ECO:0000259" key="4">
    <source>
        <dbReference type="PROSITE" id="PS50188"/>
    </source>
</evidence>
<keyword evidence="6" id="KW-1185">Reference proteome</keyword>
<dbReference type="PROSITE" id="PS50188">
    <property type="entry name" value="B302_SPRY"/>
    <property type="match status" value="1"/>
</dbReference>
<dbReference type="CDD" id="cd13735">
    <property type="entry name" value="SPRY_HECT_like"/>
    <property type="match status" value="1"/>
</dbReference>
<dbReference type="InterPro" id="IPR000569">
    <property type="entry name" value="HECT_dom"/>
</dbReference>
<feature type="region of interest" description="Disordered" evidence="3">
    <location>
        <begin position="2633"/>
        <end position="2660"/>
    </location>
</feature>
<dbReference type="Gene3D" id="3.30.2160.10">
    <property type="entry name" value="Hect, E3 ligase catalytic domain"/>
    <property type="match status" value="1"/>
</dbReference>
<dbReference type="Gene3D" id="3.30.2410.10">
    <property type="entry name" value="Hect, E3 ligase catalytic domain"/>
    <property type="match status" value="1"/>
</dbReference>
<feature type="compositionally biased region" description="Low complexity" evidence="3">
    <location>
        <begin position="3286"/>
        <end position="3303"/>
    </location>
</feature>
<feature type="region of interest" description="Disordered" evidence="3">
    <location>
        <begin position="3282"/>
        <end position="3383"/>
    </location>
</feature>
<feature type="region of interest" description="Disordered" evidence="3">
    <location>
        <begin position="2571"/>
        <end position="2611"/>
    </location>
</feature>
<dbReference type="GO" id="GO:0004842">
    <property type="term" value="F:ubiquitin-protein transferase activity"/>
    <property type="evidence" value="ECO:0007669"/>
    <property type="project" value="InterPro"/>
</dbReference>
<name>A0A1S3H1Y1_LINAN</name>
<dbReference type="OrthoDB" id="5986060at2759"/>
<dbReference type="InterPro" id="IPR043366">
    <property type="entry name" value="HECTD4"/>
</dbReference>
<dbReference type="SUPFAM" id="SSF56204">
    <property type="entry name" value="Hect, E3 ligase catalytic domain"/>
    <property type="match status" value="1"/>
</dbReference>
<dbReference type="Pfam" id="PF00632">
    <property type="entry name" value="HECT"/>
    <property type="match status" value="1"/>
</dbReference>
<protein>
    <submittedName>
        <fullName evidence="7">Probable E3 ubiquitin-protein ligase HECTD4 isoform X1</fullName>
    </submittedName>
</protein>
<feature type="compositionally biased region" description="Acidic residues" evidence="3">
    <location>
        <begin position="2647"/>
        <end position="2659"/>
    </location>
</feature>
<dbReference type="GO" id="GO:0042593">
    <property type="term" value="P:glucose homeostasis"/>
    <property type="evidence" value="ECO:0007669"/>
    <property type="project" value="TreeGrafter"/>
</dbReference>
<proteinExistence type="predicted"/>
<feature type="region of interest" description="Disordered" evidence="3">
    <location>
        <begin position="1907"/>
        <end position="1933"/>
    </location>
</feature>
<feature type="compositionally biased region" description="Basic and acidic residues" evidence="3">
    <location>
        <begin position="3131"/>
        <end position="3140"/>
    </location>
</feature>
<feature type="compositionally biased region" description="Polar residues" evidence="3">
    <location>
        <begin position="2633"/>
        <end position="2643"/>
    </location>
</feature>
<feature type="domain" description="HECT" evidence="5">
    <location>
        <begin position="4004"/>
        <end position="4346"/>
    </location>
</feature>
<reference evidence="7" key="1">
    <citation type="submission" date="2025-08" db="UniProtKB">
        <authorList>
            <consortium name="RefSeq"/>
        </authorList>
    </citation>
    <scope>IDENTIFICATION</scope>
    <source>
        <tissue evidence="7">Gonads</tissue>
    </source>
</reference>
<feature type="compositionally biased region" description="Basic and acidic residues" evidence="3">
    <location>
        <begin position="1921"/>
        <end position="1933"/>
    </location>
</feature>
<dbReference type="PROSITE" id="PS50237">
    <property type="entry name" value="HECT"/>
    <property type="match status" value="1"/>
</dbReference>
<dbReference type="STRING" id="7574.A0A1S3H1Y1"/>
<feature type="compositionally biased region" description="Basic and acidic residues" evidence="3">
    <location>
        <begin position="3699"/>
        <end position="3710"/>
    </location>
</feature>
<feature type="compositionally biased region" description="Low complexity" evidence="3">
    <location>
        <begin position="3347"/>
        <end position="3380"/>
    </location>
</feature>
<feature type="region of interest" description="Disordered" evidence="3">
    <location>
        <begin position="3483"/>
        <end position="3530"/>
    </location>
</feature>
<dbReference type="Proteomes" id="UP000085678">
    <property type="component" value="Unplaced"/>
</dbReference>
<evidence type="ECO:0000259" key="5">
    <source>
        <dbReference type="PROSITE" id="PS50237"/>
    </source>
</evidence>
<evidence type="ECO:0000256" key="3">
    <source>
        <dbReference type="SAM" id="MobiDB-lite"/>
    </source>
</evidence>
<feature type="region of interest" description="Disordered" evidence="3">
    <location>
        <begin position="3699"/>
        <end position="3771"/>
    </location>
</feature>
<feature type="domain" description="B30.2/SPRY" evidence="4">
    <location>
        <begin position="2323"/>
        <end position="2538"/>
    </location>
</feature>
<dbReference type="Gene3D" id="3.90.1750.10">
    <property type="entry name" value="Hect, E3 ligase catalytic domains"/>
    <property type="match status" value="1"/>
</dbReference>
<evidence type="ECO:0000256" key="1">
    <source>
        <dbReference type="ARBA" id="ARBA00022786"/>
    </source>
</evidence>
<dbReference type="InterPro" id="IPR043136">
    <property type="entry name" value="B30.2/SPRY_sf"/>
</dbReference>
<evidence type="ECO:0000313" key="7">
    <source>
        <dbReference type="RefSeq" id="XP_013380028.1"/>
    </source>
</evidence>
<keyword evidence="1 2" id="KW-0833">Ubl conjugation pathway</keyword>
<dbReference type="PANTHER" id="PTHR46435:SF1">
    <property type="entry name" value="E3 UBIQUITIN-PROTEIN LIGASE HECTD4-RELATED"/>
    <property type="match status" value="1"/>
</dbReference>
<feature type="compositionally biased region" description="Basic and acidic residues" evidence="3">
    <location>
        <begin position="3736"/>
        <end position="3755"/>
    </location>
</feature>
<sequence length="4346" mass="478714">MAGSSQDNSQWLSVTEETLFLHDGLIRVTDLVELPHDVSSVSDHEVVTFDSKSPEELSEKLKTVCGTQNNAYTRLLEYRLNALRGLWNAQRQIAIEEQNERNISTHEETIQLLKKQGLWKEPEQASFSTRVSLLLVLPLLQSQSKVDAELCGVTAQLLLNCLRDCAPLSLSKEPADCLNGIEQLLCGWLEEGSKAGNVEVAQMETAASALVALACARGHPKTFIHTIHLLQNLSPLGYLPVADILQKLLSVEGGQAQPSAVLGSKHIVCWGVEDMLGTSDKDTQEREKDKDAVDPSRSITCDGKFLYTTSSTGKGIAKIGTGLHGTLRGYIYARNPDIGPGMLAYGNGQLLHRPTSYDQEKESKNFAQHIDSCTLLPISVIPLPEQYDDPSLSGGVTTTVGFTSDSMTFYWIWCPGSLNDKSSKGQSVNLEAFKYNPDSNEVLPMKPSRSLQRKDENTGKSINETLLSRLRPYRSAASAHATLVALTGGDPLPGRKEEQNVNTSIGVPVKTLVRTPVYCDGTTVVWLNPIPGSNNSSAARSLFGSGGALGGLRTLANNVCFNLSDGQYNTRSDLIDAPTCALARGASVLGLGICYDAFNNMIWTFTNDWVDQFYNPGHQASHLVLTRLGIDPNDKNETPEDNALSSNDVIRKLLQHVGCMCIHQINNDLLHTPLGSYILQQDHVDLMYMERVCDILEKAVAEGDSGIIRCSLIVFQLMFKLNLFKRDREKEVQLVERTSQLVWKVLMNKEMEESIQKESCTLLSFGLKVFYPTPADRNNLLYNLLTEDKGNAGLEHLRDLILVDLADQLRSQALDSAEVKNARLTGELIQLILKFAVKESCVLLRQCQSKDRSKFDEILSVVPLASPSLQYFMALQCHLLRSAVLYKTEDAEEGNKKEEKPKEKLEEIQVALLNYASMVLGGAYEVLEVLLETCNSIINNRTSDLEYRLQGLERVCKATILGHLLPVLITAMNHYNLRCLSMADSLMSQLVQLVVLTSQAALLMKSQVQAIGQEEDLDVSTDSDGGELVLIEPTLSAESLENMEEEEQGFLAGLKIPAPWATGKTLESIHPVRDNYKYKETVTIPGARCLYLRFDPRCSSQYDYDKLVLYAGPTTNSRKVSEYGGNTMGYGSRSVLGAGWPKDLVKVDGDTVTLSFEMRSGREHNTPDKAMWGFMVTVRAQESTEEVSSGLPFLADLALGLSVLGCTMLHLLYQGPEKTKDETACEHLLKSKLLQRCVWRQEGPSSPIKRRFLPCDTSIAIPEGIELDINEQQKPSSTVYTLARIKLPADIVTRLRELSGKSPPHIRPSIRQVLQPEVLEEAILSATVKHLGLENTIHQLVTLQEQQNDEYWLLQDIMSELFKKIDSLARQLQSVSELEQKWEMEVEEIRQGLQKPEAAFFADYYLVESKTKELAMLCYIKDIQFDGTNAEAAVNALREKLEASVASDKSEEAQEKMPKTKALVAGLLERLSLLLQVNIPPDPKKPALLRNLSLVPETSSPQMVNAMIRSDTDIVKTSPPYGRSHSAPSEVLDDSVIEIVKLQRKRHAHKKTASILQDLVEDDSKDKPPYVVLIDLLFSFMGSNPEQAVSCESFLAAAKVRWKRGQTRRQALVHMRELLTAASRVGGATHLVAAVTSVLQHGPRISELTCGGMVNQVRDAFAETMTAVVQLAARYPIACCNSIGLLCIIPYTRAEEKCLVRCGLVHLLDKLCSLSNCRGDTSSTDSQSTRQKVSAMAWAGFQVLANRCVMWEQEEGMYPDELEHSGLARQVSVLLTNHLARATEGSGNEAAGNEALQEVLSLLNNLSRSRMGRAILSQPACVSKLLSLLLDQRPSPKLVLIILQLCRVALPLMSADDCENVELSTWGRNLPAALVDDDDASSIKITSLLLAKLGDFIVPGGNVTTFSHQPSLDGSGARGASGHDRDKRDDADMQDGRLSVFVHKRDDQSSHEVIQPLLSSDSRPFRLGGGANMERVVKMDREMSRTGKAEITTEEASSALRKAAKWAQMGLIVSTGPPVDSQAPETAAVDKKKQAFEVTCKEKNSELARTDPVRPFISGQVANSMAAEVIALLHCLLTAPETHTAQVWATAVRKVLTNALEYLPSLINSVENIGSPRFNQHEIMDMAKQANAALAALGGFTETIKPGCEVEITGAGIEHCTGTVLSVSEETGLAAVTMAPLPSEDSDNPARYGDTVSVPVRRLKPPRNEPLPLHQLSMTDAIVAAVQCLLLPQNTSSSPLSQALPMHGDGNSLANQSCRVVAEIRTRACMVLANYLRDITFTSSFIQHSSAAIDILKSLSKDCGSGDRKQVIESQCDRLRMLYRDCAKPPLPPNKAEVKNNKEITWDTSRSFPTVRSCMFTQGQTTVNFLGDPSAGSGLPRGVFIYANQPVPYLAPSFYWEIEICCVGDPQEESGPTISFGFAPAAEKKDGAWTNPVGTCLFHNNGRAVHYNGSSLLQWKSVRLDVTLNAADVAGCGWERTEESAPLPGQQVKGQVFFTFNGRRLPATMDDVSSGMWPVVHIQKRNTKIKANFGAKPFAYAEGREHRDAADECSDISREIQEMFEVLPFHITSDSDSETQTTTGTATPDSSAEVGSPPGPPCRLGAAPKASREYNTESSLNFKLLPSYDNFTFTGPDSRTQQANHDDESDIEDSQDDQSTEDHYALLVKAWEQKVFPTIRRRFRNEAERKDGLEQIKGALQLGMTDIARQTVEFLYEENGGMPRDLHLPTIDDIKEELAKFSIERVHRGTTVVIKKPEDGLSGQILPKWAIRGMLKTLGLTGVVLDVDQPNELVQVETYLRSEGVLVRFWYPLSILERPPQGFRKTSIVGQQPLDTSNILIHRELLRVEAQLTRAYCRAALLELINQCNSTAMEALSCTTSLSGMAASAAVLQELDVENLQLLSNELLSPPQAHGCIVATSLLTSTSPRQCLSANTCALSDIFYHNPTKLKEELKIAISRAASQGEDYLIELTNQLCVCLQISPEMFPVEEFLVTEVKTSTDVYFPGASFLVISCKRDPKVSKKESSPYKSPWARIFTYTGHRIKKNGQSIKQEVISYPRDTTSTSNTNDQYAPVIISADRVHVRVGVSPPPGVILTIHALPPQFPLSMAYMETLLSQRKTGGGGGSTSRGEVKDTSKETDGSLSKWNFEEVSITPCALQNVIELLGSYLLRTDIPAVIKESIFHILAQALRVWRQSHEEEVEPILFPVKTNLSGSLGALLQLQTELKKVYEEESASFPTGTTASGAGMGLGIGDQGRFTTYFQALLEACLAIAEVSSPTVGPLDPAASKSLTSPPSKAKSAAPPSPMSSSKRKKLKAKRDRDRERAGARFASSPRTSESDSGLPLSPAASETPSSSETSVSPASSSTSVGTTTSTSNSSMNKPEDMLWFHRALTMSQILRHLTSGEKQGEVVTSDAVADAFNTLINPSAHSRLMVIAGIPSSLDTGLAFQTILKICNVNGGLFKNEILLPVKEILINQETEDGKKNADQGSSKSAAAQPGGAGTAGVEGTSTKTQSEKDEVPSTTEPTEVLKAKTLKGYAVVELRSKAKFESVRKAIYKNKVFLQVLNFDPDDMVDMPEDLLSISPVNQSLFADPQGNDALDEYFQSKLVTGQDLTDGAIGALTDIYHSCYIAVQKLSPEETKTESGFICLTKDQIMMQTPGNLLHPFFTNVRPPKKSLSEQVTYALRHYGMFKMVDKEEPSIPPEKGKGKTGRRSSKTSKEKLAMGTTSSGKTSPREKKKAKEASEKPSKEEGTPESSSKQTKEAPKDEDKLLTLNGFLQFVLEKSRQDARSVCKSLLSCGYDLHFERCSCIDLVQADQMSKEWTLDMDFALVQHVNNLCWHLAVAPSRLHPHEIYLSEEDLSNASYSCLQGIPLESIRLRFALLQSLNNSLETFFLPLVDLRPHKSYSCSTAALLTKARGLVFHDTKMTFLNRVLNVTAKRKPDQAAPEIILDPLENVGGERRDVYQYQLCQAFRQLSQVLSTQLCVRIAAGGDPTYAFNVKFTGEEVHGTSGSFRHFLCQVARELETPALQMLMLCPSTAGSRNKGKYIMSPGGMSYPMEKLLEFVGQLFGITIRADIPLGLDLLSVFWKNLVAIPLDPATDLQEADILTYNYIKKFDTVESDSELQVLFAETYPRLTYTSLSGDEEELIPNGRNTFVTWDNRHQYVDAIRQYRMKELSCESKVTAFTAGLASIVPVQLLSIMTPHDMEVRTCGLPFVDLDFLKAHTMYQVGLMESDPHIEYFWAALESFSQDELGKFVRFSCNQERIPMTCPCREGTNDSVHVPPYPMKIAPPDGPGTPDSRHIRVETCMFMIKLPQYSSYQITRQRLLYAINCREDPLSG</sequence>
<dbReference type="KEGG" id="lak:106151352"/>
<accession>A0A1S3H1Y1</accession>
<evidence type="ECO:0000256" key="2">
    <source>
        <dbReference type="PROSITE-ProRule" id="PRU00104"/>
    </source>
</evidence>
<gene>
    <name evidence="7" type="primary">LOC106151352</name>
</gene>
<feature type="region of interest" description="Disordered" evidence="3">
    <location>
        <begin position="3118"/>
        <end position="3140"/>
    </location>
</feature>
<dbReference type="RefSeq" id="XP_013380028.1">
    <property type="nucleotide sequence ID" value="XM_013524574.1"/>
</dbReference>
<dbReference type="InParanoid" id="A0A1S3H1Y1"/>
<dbReference type="GeneID" id="106151352"/>
<dbReference type="PANTHER" id="PTHR46435">
    <property type="entry name" value="E3 UBIQUITIN-PROTEIN LIGASE HECTD4-RELATED"/>
    <property type="match status" value="1"/>
</dbReference>
<organism evidence="6 7">
    <name type="scientific">Lingula anatina</name>
    <name type="common">Brachiopod</name>
    <name type="synonym">Lingula unguis</name>
    <dbReference type="NCBI Taxonomy" id="7574"/>
    <lineage>
        <taxon>Eukaryota</taxon>
        <taxon>Metazoa</taxon>
        <taxon>Spiralia</taxon>
        <taxon>Lophotrochozoa</taxon>
        <taxon>Brachiopoda</taxon>
        <taxon>Linguliformea</taxon>
        <taxon>Lingulata</taxon>
        <taxon>Lingulida</taxon>
        <taxon>Linguloidea</taxon>
        <taxon>Lingulidae</taxon>
        <taxon>Lingula</taxon>
    </lineage>
</organism>